<keyword evidence="1" id="KW-1185">Reference proteome</keyword>
<reference evidence="1" key="1">
    <citation type="submission" date="2012-09" db="EMBL/GenBank/DDBJ databases">
        <authorList>
            <person name="Martin A.A."/>
        </authorList>
    </citation>
    <scope>NUCLEOTIDE SEQUENCE</scope>
</reference>
<sequence>MKVIRSIRKQITNFKGFVDKVNGDVIISQSTTHGSFIHHRSTRRRIISERLQRINDDNDATIAHSPSLVINLHFQEAASFITLPPSTTTARFVNGTTRDEVLSPFQRHLLVDRIG</sequence>
<evidence type="ECO:0000313" key="1">
    <source>
        <dbReference type="Proteomes" id="UP000035642"/>
    </source>
</evidence>
<dbReference type="WBParaSite" id="ACAC_0000731801-mRNA-1">
    <property type="protein sequence ID" value="ACAC_0000731801-mRNA-1"/>
    <property type="gene ID" value="ACAC_0000731801"/>
</dbReference>
<dbReference type="Proteomes" id="UP000035642">
    <property type="component" value="Unassembled WGS sequence"/>
</dbReference>
<accession>A0A0K0DAJ7</accession>
<proteinExistence type="predicted"/>
<organism evidence="1 2">
    <name type="scientific">Angiostrongylus cantonensis</name>
    <name type="common">Rat lungworm</name>
    <dbReference type="NCBI Taxonomy" id="6313"/>
    <lineage>
        <taxon>Eukaryota</taxon>
        <taxon>Metazoa</taxon>
        <taxon>Ecdysozoa</taxon>
        <taxon>Nematoda</taxon>
        <taxon>Chromadorea</taxon>
        <taxon>Rhabditida</taxon>
        <taxon>Rhabditina</taxon>
        <taxon>Rhabditomorpha</taxon>
        <taxon>Strongyloidea</taxon>
        <taxon>Metastrongylidae</taxon>
        <taxon>Angiostrongylus</taxon>
    </lineage>
</organism>
<reference evidence="2" key="2">
    <citation type="submission" date="2017-02" db="UniProtKB">
        <authorList>
            <consortium name="WormBaseParasite"/>
        </authorList>
    </citation>
    <scope>IDENTIFICATION</scope>
</reference>
<name>A0A0K0DAJ7_ANGCA</name>
<dbReference type="AlphaFoldDB" id="A0A0K0DAJ7"/>
<evidence type="ECO:0000313" key="2">
    <source>
        <dbReference type="WBParaSite" id="ACAC_0000731801-mRNA-1"/>
    </source>
</evidence>
<protein>
    <submittedName>
        <fullName evidence="2">Uncharacterized protein</fullName>
    </submittedName>
</protein>